<protein>
    <submittedName>
        <fullName evidence="1">Uncharacterized protein</fullName>
    </submittedName>
</protein>
<name>A0A5C1AMW9_9BACT</name>
<sequence>MSEIDLRACDQPPAVGKAPSSHACLCGCGKRLTGLIKYADECRRRMLLAVRGAGSVVAGLQAEPGTGRLLAMCRCRRCGREKRVLVRDTARLVARLAVPCRACSRLEDLTRRPPFGEWTVIGPHRRDRNVTRWRCRCSCGEEAWVIAANLLRGLTSRCNDCRRKNEAAAGACLP</sequence>
<proteinExistence type="predicted"/>
<dbReference type="RefSeq" id="WP_168219287.1">
    <property type="nucleotide sequence ID" value="NZ_CP042425.1"/>
</dbReference>
<accession>A0A5C1AMW9</accession>
<dbReference type="Proteomes" id="UP000324974">
    <property type="component" value="Chromosome"/>
</dbReference>
<evidence type="ECO:0000313" key="2">
    <source>
        <dbReference type="Proteomes" id="UP000324974"/>
    </source>
</evidence>
<keyword evidence="2" id="KW-1185">Reference proteome</keyword>
<reference evidence="2" key="1">
    <citation type="submission" date="2019-08" db="EMBL/GenBank/DDBJ databases">
        <title>Limnoglobus roseus gen. nov., sp. nov., a novel freshwater planctomycete with a giant genome from the family Gemmataceae.</title>
        <authorList>
            <person name="Kulichevskaya I.S."/>
            <person name="Naumoff D.G."/>
            <person name="Miroshnikov K."/>
            <person name="Ivanova A."/>
            <person name="Philippov D.A."/>
            <person name="Hakobyan A."/>
            <person name="Rijpstra I.C."/>
            <person name="Sinninghe Damste J.S."/>
            <person name="Liesack W."/>
            <person name="Dedysh S.N."/>
        </authorList>
    </citation>
    <scope>NUCLEOTIDE SEQUENCE [LARGE SCALE GENOMIC DNA]</scope>
    <source>
        <strain evidence="2">PX52</strain>
    </source>
</reference>
<gene>
    <name evidence="1" type="ORF">PX52LOC_06129</name>
</gene>
<dbReference type="EMBL" id="CP042425">
    <property type="protein sequence ID" value="QEL19072.1"/>
    <property type="molecule type" value="Genomic_DNA"/>
</dbReference>
<dbReference type="AlphaFoldDB" id="A0A5C1AMW9"/>
<organism evidence="1 2">
    <name type="scientific">Limnoglobus roseus</name>
    <dbReference type="NCBI Taxonomy" id="2598579"/>
    <lineage>
        <taxon>Bacteria</taxon>
        <taxon>Pseudomonadati</taxon>
        <taxon>Planctomycetota</taxon>
        <taxon>Planctomycetia</taxon>
        <taxon>Gemmatales</taxon>
        <taxon>Gemmataceae</taxon>
        <taxon>Limnoglobus</taxon>
    </lineage>
</organism>
<dbReference type="KEGG" id="lrs:PX52LOC_06129"/>
<evidence type="ECO:0000313" key="1">
    <source>
        <dbReference type="EMBL" id="QEL19072.1"/>
    </source>
</evidence>